<dbReference type="EMBL" id="JAHIBW010000009">
    <property type="protein sequence ID" value="KAG7307688.1"/>
    <property type="molecule type" value="Genomic_DNA"/>
</dbReference>
<evidence type="ECO:0000313" key="1">
    <source>
        <dbReference type="EMBL" id="KAG7307688.1"/>
    </source>
</evidence>
<evidence type="ECO:0000313" key="2">
    <source>
        <dbReference type="Proteomes" id="UP000823941"/>
    </source>
</evidence>
<keyword evidence="2" id="KW-1185">Reference proteome</keyword>
<dbReference type="Proteomes" id="UP000823941">
    <property type="component" value="Chromosome 9"/>
</dbReference>
<proteinExistence type="predicted"/>
<name>A0ABQ7QRK7_PLUXY</name>
<comment type="caution">
    <text evidence="1">The sequence shown here is derived from an EMBL/GenBank/DDBJ whole genome shotgun (WGS) entry which is preliminary data.</text>
</comment>
<accession>A0ABQ7QRK7</accession>
<sequence>MGASDTRHAARGVAWRVASWSIVAQSARRAAACVRVLSDDPPPLPELQGRGGGLVYSITSWLSPHSAAISRPPHLRLSTKLLTLFYCRRLIAARPLARPGYSYKSSL</sequence>
<gene>
    <name evidence="1" type="ORF">JYU34_006252</name>
</gene>
<protein>
    <submittedName>
        <fullName evidence="1">Uncharacterized protein</fullName>
    </submittedName>
</protein>
<reference evidence="1 2" key="1">
    <citation type="submission" date="2021-06" db="EMBL/GenBank/DDBJ databases">
        <title>A haploid diamondback moth (Plutella xylostella L.) genome assembly resolves 31 chromosomes and identifies a diamide resistance mutation.</title>
        <authorList>
            <person name="Ward C.M."/>
            <person name="Perry K.D."/>
            <person name="Baker G."/>
            <person name="Powis K."/>
            <person name="Heckel D.G."/>
            <person name="Baxter S.W."/>
        </authorList>
    </citation>
    <scope>NUCLEOTIDE SEQUENCE [LARGE SCALE GENOMIC DNA]</scope>
    <source>
        <strain evidence="1 2">LV</strain>
        <tissue evidence="1">Single pupa</tissue>
    </source>
</reference>
<organism evidence="1 2">
    <name type="scientific">Plutella xylostella</name>
    <name type="common">Diamondback moth</name>
    <name type="synonym">Plutella maculipennis</name>
    <dbReference type="NCBI Taxonomy" id="51655"/>
    <lineage>
        <taxon>Eukaryota</taxon>
        <taxon>Metazoa</taxon>
        <taxon>Ecdysozoa</taxon>
        <taxon>Arthropoda</taxon>
        <taxon>Hexapoda</taxon>
        <taxon>Insecta</taxon>
        <taxon>Pterygota</taxon>
        <taxon>Neoptera</taxon>
        <taxon>Endopterygota</taxon>
        <taxon>Lepidoptera</taxon>
        <taxon>Glossata</taxon>
        <taxon>Ditrysia</taxon>
        <taxon>Yponomeutoidea</taxon>
        <taxon>Plutellidae</taxon>
        <taxon>Plutella</taxon>
    </lineage>
</organism>